<dbReference type="Pfam" id="PF14248">
    <property type="entry name" value="DUF4345"/>
    <property type="match status" value="1"/>
</dbReference>
<feature type="transmembrane region" description="Helical" evidence="1">
    <location>
        <begin position="68"/>
        <end position="86"/>
    </location>
</feature>
<dbReference type="Proteomes" id="UP001500902">
    <property type="component" value="Unassembled WGS sequence"/>
</dbReference>
<evidence type="ECO:0000313" key="2">
    <source>
        <dbReference type="EMBL" id="GAA3676989.1"/>
    </source>
</evidence>
<proteinExistence type="predicted"/>
<evidence type="ECO:0000313" key="3">
    <source>
        <dbReference type="Proteomes" id="UP001500902"/>
    </source>
</evidence>
<sequence>MRRVRGRLACEAKLSAGKGSTFMSAVVIVMVAVFFLGMGVYGLLAPAALIRPFGIVADSVEARTEIRAVYGGFGVAVAGLLLAAAADVGGLRAGMAVTVAVSLLGMAFGRLVARSVERPSAFYPSWLYFWVEVVCGGALLAAVAW</sequence>
<feature type="transmembrane region" description="Helical" evidence="1">
    <location>
        <begin position="125"/>
        <end position="144"/>
    </location>
</feature>
<evidence type="ECO:0000256" key="1">
    <source>
        <dbReference type="SAM" id="Phobius"/>
    </source>
</evidence>
<protein>
    <recommendedName>
        <fullName evidence="4">DUF4345 domain-containing protein</fullName>
    </recommendedName>
</protein>
<dbReference type="EMBL" id="BAAAZP010000089">
    <property type="protein sequence ID" value="GAA3676989.1"/>
    <property type="molecule type" value="Genomic_DNA"/>
</dbReference>
<keyword evidence="1" id="KW-0812">Transmembrane</keyword>
<feature type="transmembrane region" description="Helical" evidence="1">
    <location>
        <begin position="93"/>
        <end position="113"/>
    </location>
</feature>
<dbReference type="InterPro" id="IPR025597">
    <property type="entry name" value="DUF4345"/>
</dbReference>
<reference evidence="3" key="1">
    <citation type="journal article" date="2019" name="Int. J. Syst. Evol. Microbiol.">
        <title>The Global Catalogue of Microorganisms (GCM) 10K type strain sequencing project: providing services to taxonomists for standard genome sequencing and annotation.</title>
        <authorList>
            <consortium name="The Broad Institute Genomics Platform"/>
            <consortium name="The Broad Institute Genome Sequencing Center for Infectious Disease"/>
            <person name="Wu L."/>
            <person name="Ma J."/>
        </authorList>
    </citation>
    <scope>NUCLEOTIDE SEQUENCE [LARGE SCALE GENOMIC DNA]</scope>
    <source>
        <strain evidence="3">JCM 16904</strain>
    </source>
</reference>
<keyword evidence="1" id="KW-0472">Membrane</keyword>
<evidence type="ECO:0008006" key="4">
    <source>
        <dbReference type="Google" id="ProtNLM"/>
    </source>
</evidence>
<gene>
    <name evidence="2" type="ORF">GCM10022224_046470</name>
</gene>
<organism evidence="2 3">
    <name type="scientific">Nonomuraea antimicrobica</name>
    <dbReference type="NCBI Taxonomy" id="561173"/>
    <lineage>
        <taxon>Bacteria</taxon>
        <taxon>Bacillati</taxon>
        <taxon>Actinomycetota</taxon>
        <taxon>Actinomycetes</taxon>
        <taxon>Streptosporangiales</taxon>
        <taxon>Streptosporangiaceae</taxon>
        <taxon>Nonomuraea</taxon>
    </lineage>
</organism>
<feature type="transmembrane region" description="Helical" evidence="1">
    <location>
        <begin position="21"/>
        <end position="48"/>
    </location>
</feature>
<comment type="caution">
    <text evidence="2">The sequence shown here is derived from an EMBL/GenBank/DDBJ whole genome shotgun (WGS) entry which is preliminary data.</text>
</comment>
<name>A0ABP7C2I8_9ACTN</name>
<keyword evidence="1" id="KW-1133">Transmembrane helix</keyword>
<accession>A0ABP7C2I8</accession>
<keyword evidence="3" id="KW-1185">Reference proteome</keyword>